<evidence type="ECO:0000313" key="1">
    <source>
        <dbReference type="EMBL" id="NMO16667.1"/>
    </source>
</evidence>
<dbReference type="Gene3D" id="3.40.50.300">
    <property type="entry name" value="P-loop containing nucleotide triphosphate hydrolases"/>
    <property type="match status" value="1"/>
</dbReference>
<accession>A0A848LD92</accession>
<dbReference type="AlphaFoldDB" id="A0A848LD92"/>
<keyword evidence="2" id="KW-1185">Reference proteome</keyword>
<dbReference type="PANTHER" id="PTHR32182">
    <property type="entry name" value="DNA REPLICATION AND REPAIR PROTEIN RECF"/>
    <property type="match status" value="1"/>
</dbReference>
<name>A0A848LD92_9BACT</name>
<gene>
    <name evidence="1" type="ORF">HG543_17635</name>
</gene>
<organism evidence="1 2">
    <name type="scientific">Pyxidicoccus fallax</name>
    <dbReference type="NCBI Taxonomy" id="394095"/>
    <lineage>
        <taxon>Bacteria</taxon>
        <taxon>Pseudomonadati</taxon>
        <taxon>Myxococcota</taxon>
        <taxon>Myxococcia</taxon>
        <taxon>Myxococcales</taxon>
        <taxon>Cystobacterineae</taxon>
        <taxon>Myxococcaceae</taxon>
        <taxon>Pyxidicoccus</taxon>
    </lineage>
</organism>
<dbReference type="InterPro" id="IPR027417">
    <property type="entry name" value="P-loop_NTPase"/>
</dbReference>
<evidence type="ECO:0008006" key="3">
    <source>
        <dbReference type="Google" id="ProtNLM"/>
    </source>
</evidence>
<dbReference type="RefSeq" id="WP_169345957.1">
    <property type="nucleotide sequence ID" value="NZ_JABBJJ010000075.1"/>
</dbReference>
<dbReference type="GO" id="GO:0006302">
    <property type="term" value="P:double-strand break repair"/>
    <property type="evidence" value="ECO:0007669"/>
    <property type="project" value="TreeGrafter"/>
</dbReference>
<evidence type="ECO:0000313" key="2">
    <source>
        <dbReference type="Proteomes" id="UP000518300"/>
    </source>
</evidence>
<dbReference type="Proteomes" id="UP000518300">
    <property type="component" value="Unassembled WGS sequence"/>
</dbReference>
<dbReference type="EMBL" id="JABBJJ010000075">
    <property type="protein sequence ID" value="NMO16667.1"/>
    <property type="molecule type" value="Genomic_DNA"/>
</dbReference>
<reference evidence="1 2" key="1">
    <citation type="submission" date="2020-04" db="EMBL/GenBank/DDBJ databases">
        <title>Draft genome of Pyxidicoccus fallax type strain.</title>
        <authorList>
            <person name="Whitworth D.E."/>
        </authorList>
    </citation>
    <scope>NUCLEOTIDE SEQUENCE [LARGE SCALE GENOMIC DNA]</scope>
    <source>
        <strain evidence="1 2">DSM 14698</strain>
    </source>
</reference>
<dbReference type="SUPFAM" id="SSF52540">
    <property type="entry name" value="P-loop containing nucleoside triphosphate hydrolases"/>
    <property type="match status" value="1"/>
</dbReference>
<protein>
    <recommendedName>
        <fullName evidence="3">ATPase AAA-type core domain-containing protein</fullName>
    </recommendedName>
</protein>
<proteinExistence type="predicted"/>
<comment type="caution">
    <text evidence="1">The sequence shown here is derived from an EMBL/GenBank/DDBJ whole genome shotgun (WGS) entry which is preliminary data.</text>
</comment>
<dbReference type="GO" id="GO:0000731">
    <property type="term" value="P:DNA synthesis involved in DNA repair"/>
    <property type="evidence" value="ECO:0007669"/>
    <property type="project" value="TreeGrafter"/>
</dbReference>
<sequence length="413" mass="45003">MLKLQWLQVHQYRSVRSGTRLSFSPFFNVLLGENGTGKSTLLDLVAAVVSSDFTALTQEPFDLEYELAADTGRITVRVRNLPSEGSAIPGLAMDIAVAPKGMAWPLSIHREGPQVTISRQEDASDVVHERIAPEVGGRLWLVLMSGGIAWVEKTGEGTAAVEPLLAMAREVSAQAGLSRFDEGLAYFDQLCQVELRLSRRAEGVLATGTGLASEDLLDGLRKVAASQWGASRFVLPAENVPFLRDSARLLGFPSAEARLFPLASQPQGKYETLSLGGLELSFGDSGGQHVSARQLGYGQKRLVAFQHYLSHARAVVIADELAHALHPRQLRACVEQLGPRQSFLTSQSPLLFDSLTFDSAEQVRSTFVACRRENGSGLLVWEDLSPQAAEAFFTAWRADPHRIGELLQAQGLW</sequence>
<dbReference type="PANTHER" id="PTHR32182:SF22">
    <property type="entry name" value="ATP-DEPENDENT ENDONUCLEASE, OLD FAMILY-RELATED"/>
    <property type="match status" value="1"/>
</dbReference>